<dbReference type="AlphaFoldDB" id="A0A1M5BBF4"/>
<evidence type="ECO:0000313" key="2">
    <source>
        <dbReference type="Proteomes" id="UP000184501"/>
    </source>
</evidence>
<evidence type="ECO:0000313" key="1">
    <source>
        <dbReference type="EMBL" id="SHF39839.1"/>
    </source>
</evidence>
<name>A0A1M5BBF4_STRHI</name>
<dbReference type="Proteomes" id="UP000184501">
    <property type="component" value="Unassembled WGS sequence"/>
</dbReference>
<organism evidence="1 2">
    <name type="scientific">Streptoalloteichus hindustanus</name>
    <dbReference type="NCBI Taxonomy" id="2017"/>
    <lineage>
        <taxon>Bacteria</taxon>
        <taxon>Bacillati</taxon>
        <taxon>Actinomycetota</taxon>
        <taxon>Actinomycetes</taxon>
        <taxon>Pseudonocardiales</taxon>
        <taxon>Pseudonocardiaceae</taxon>
        <taxon>Streptoalloteichus</taxon>
    </lineage>
</organism>
<gene>
    <name evidence="1" type="ORF">SAMN05444320_103494</name>
</gene>
<reference evidence="1 2" key="1">
    <citation type="submission" date="2016-11" db="EMBL/GenBank/DDBJ databases">
        <authorList>
            <person name="Jaros S."/>
            <person name="Januszkiewicz K."/>
            <person name="Wedrychowicz H."/>
        </authorList>
    </citation>
    <scope>NUCLEOTIDE SEQUENCE [LARGE SCALE GENOMIC DNA]</scope>
    <source>
        <strain evidence="1 2">DSM 44523</strain>
    </source>
</reference>
<dbReference type="EMBL" id="FQVN01000003">
    <property type="protein sequence ID" value="SHF39839.1"/>
    <property type="molecule type" value="Genomic_DNA"/>
</dbReference>
<accession>A0A1M5BBF4</accession>
<protein>
    <submittedName>
        <fullName evidence="1">Uncharacterized protein</fullName>
    </submittedName>
</protein>
<keyword evidence="2" id="KW-1185">Reference proteome</keyword>
<sequence>MEGLVLLDVDGGQVMEFAECDDRDMWGLLNIVNT</sequence>
<proteinExistence type="predicted"/>